<evidence type="ECO:0000256" key="3">
    <source>
        <dbReference type="SAM" id="Phobius"/>
    </source>
</evidence>
<evidence type="ECO:0000256" key="2">
    <source>
        <dbReference type="ARBA" id="ARBA00022481"/>
    </source>
</evidence>
<keyword evidence="2" id="KW-0488">Methylation</keyword>
<protein>
    <submittedName>
        <fullName evidence="4">Prepilin-type N-terminal cleavage/methylation domain-containing protein</fullName>
    </submittedName>
</protein>
<name>A0A7Z0RV54_9GAMM</name>
<dbReference type="Proteomes" id="UP000586119">
    <property type="component" value="Unassembled WGS sequence"/>
</dbReference>
<dbReference type="Pfam" id="PF00114">
    <property type="entry name" value="Pilin"/>
    <property type="match status" value="1"/>
</dbReference>
<keyword evidence="3" id="KW-0812">Transmembrane</keyword>
<dbReference type="Pfam" id="PF07963">
    <property type="entry name" value="N_methyl"/>
    <property type="match status" value="1"/>
</dbReference>
<dbReference type="SUPFAM" id="SSF54523">
    <property type="entry name" value="Pili subunits"/>
    <property type="match status" value="1"/>
</dbReference>
<dbReference type="GO" id="GO:0007155">
    <property type="term" value="P:cell adhesion"/>
    <property type="evidence" value="ECO:0007669"/>
    <property type="project" value="InterPro"/>
</dbReference>
<keyword evidence="3" id="KW-1133">Transmembrane helix</keyword>
<dbReference type="EMBL" id="JACCDF010000009">
    <property type="protein sequence ID" value="NYS61371.1"/>
    <property type="molecule type" value="Genomic_DNA"/>
</dbReference>
<evidence type="ECO:0000313" key="5">
    <source>
        <dbReference type="Proteomes" id="UP000586119"/>
    </source>
</evidence>
<sequence length="170" mass="18830">MPAHQRGFSFVELMIVVLVVSLLVLSAMRVYRDFPAQAQVLEGVTLTRTLHIALAEFAATHGRLPSERELNAMQPPLDNISGRFVERIEAVGGVKADDDPSRNTFRLYFKDTPDVDSQIRAGIMLMVARMPEGGGQIEWACQEASHVEEGEGVAIDKRLLRPACRTVVDK</sequence>
<dbReference type="AlphaFoldDB" id="A0A7Z0RV54"/>
<dbReference type="InterPro" id="IPR001082">
    <property type="entry name" value="Pilin"/>
</dbReference>
<dbReference type="GO" id="GO:0009289">
    <property type="term" value="C:pilus"/>
    <property type="evidence" value="ECO:0007669"/>
    <property type="project" value="InterPro"/>
</dbReference>
<keyword evidence="5" id="KW-1185">Reference proteome</keyword>
<comment type="caution">
    <text evidence="4">The sequence shown here is derived from an EMBL/GenBank/DDBJ whole genome shotgun (WGS) entry which is preliminary data.</text>
</comment>
<keyword evidence="3" id="KW-0472">Membrane</keyword>
<evidence type="ECO:0000256" key="1">
    <source>
        <dbReference type="ARBA" id="ARBA00005233"/>
    </source>
</evidence>
<accession>A0A7Z0RV54</accession>
<dbReference type="InterPro" id="IPR012902">
    <property type="entry name" value="N_methyl_site"/>
</dbReference>
<feature type="transmembrane region" description="Helical" evidence="3">
    <location>
        <begin position="6"/>
        <end position="25"/>
    </location>
</feature>
<reference evidence="4 5" key="1">
    <citation type="journal article" date="2015" name="Int. J. Syst. Evol. Microbiol.">
        <title>Halomonas salicampi sp. nov., a halotolerant and alkalitolerant bacterium isolated from a saltern soil.</title>
        <authorList>
            <person name="Lee J.C."/>
            <person name="Kim Y.S."/>
            <person name="Yun B.S."/>
            <person name="Whang K.S."/>
        </authorList>
    </citation>
    <scope>NUCLEOTIDE SEQUENCE [LARGE SCALE GENOMIC DNA]</scope>
    <source>
        <strain evidence="4 5">BH103</strain>
    </source>
</reference>
<dbReference type="NCBIfam" id="TIGR02532">
    <property type="entry name" value="IV_pilin_GFxxxE"/>
    <property type="match status" value="1"/>
</dbReference>
<evidence type="ECO:0000313" key="4">
    <source>
        <dbReference type="EMBL" id="NYS61371.1"/>
    </source>
</evidence>
<organism evidence="4 5">
    <name type="scientific">Vreelandella salicampi</name>
    <dbReference type="NCBI Taxonomy" id="1449798"/>
    <lineage>
        <taxon>Bacteria</taxon>
        <taxon>Pseudomonadati</taxon>
        <taxon>Pseudomonadota</taxon>
        <taxon>Gammaproteobacteria</taxon>
        <taxon>Oceanospirillales</taxon>
        <taxon>Halomonadaceae</taxon>
        <taxon>Vreelandella</taxon>
    </lineage>
</organism>
<gene>
    <name evidence="4" type="ORF">HZS81_11460</name>
</gene>
<comment type="similarity">
    <text evidence="1">Belongs to the N-Me-Phe pilin family.</text>
</comment>
<proteinExistence type="inferred from homology"/>
<dbReference type="InterPro" id="IPR045584">
    <property type="entry name" value="Pilin-like"/>
</dbReference>
<dbReference type="Gene3D" id="3.30.700.10">
    <property type="entry name" value="Glycoprotein, Type 4 Pilin"/>
    <property type="match status" value="1"/>
</dbReference>
<dbReference type="RefSeq" id="WP_179930696.1">
    <property type="nucleotide sequence ID" value="NZ_JACCDF010000009.1"/>
</dbReference>